<dbReference type="InterPro" id="IPR003664">
    <property type="entry name" value="FA_synthesis"/>
</dbReference>
<dbReference type="NCBIfam" id="TIGR00182">
    <property type="entry name" value="plsX"/>
    <property type="match status" value="1"/>
</dbReference>
<keyword evidence="3 10" id="KW-0444">Lipid biosynthesis</keyword>
<dbReference type="AlphaFoldDB" id="A0A2K3V030"/>
<keyword evidence="6 10" id="KW-0594">Phospholipid biosynthesis</keyword>
<dbReference type="Proteomes" id="UP000236379">
    <property type="component" value="Unassembled WGS sequence"/>
</dbReference>
<comment type="subcellular location">
    <subcellularLocation>
        <location evidence="10">Cytoplasm</location>
    </subcellularLocation>
    <text evidence="10">Associated with the membrane possibly through PlsY.</text>
</comment>
<evidence type="ECO:0000313" key="13">
    <source>
        <dbReference type="Proteomes" id="UP000236379"/>
    </source>
</evidence>
<evidence type="ECO:0000256" key="2">
    <source>
        <dbReference type="ARBA" id="ARBA00022490"/>
    </source>
</evidence>
<proteinExistence type="inferred from homology"/>
<comment type="catalytic activity">
    <reaction evidence="1 10">
        <text>a fatty acyl-[ACP] + phosphate = an acyl phosphate + holo-[ACP]</text>
        <dbReference type="Rhea" id="RHEA:42292"/>
        <dbReference type="Rhea" id="RHEA-COMP:9685"/>
        <dbReference type="Rhea" id="RHEA-COMP:14125"/>
        <dbReference type="ChEBI" id="CHEBI:43474"/>
        <dbReference type="ChEBI" id="CHEBI:59918"/>
        <dbReference type="ChEBI" id="CHEBI:64479"/>
        <dbReference type="ChEBI" id="CHEBI:138651"/>
        <dbReference type="EC" id="2.3.1.274"/>
    </reaction>
</comment>
<reference evidence="12 13" key="1">
    <citation type="submission" date="2018-01" db="EMBL/GenBank/DDBJ databases">
        <title>Deinococcus koreensis sp. nov., a radiation-resistant bacterium isolated from river water.</title>
        <authorList>
            <person name="Choi A."/>
        </authorList>
    </citation>
    <scope>NUCLEOTIDE SEQUENCE [LARGE SCALE GENOMIC DNA]</scope>
    <source>
        <strain evidence="12 13">SJW1-2</strain>
    </source>
</reference>
<dbReference type="GO" id="GO:0008654">
    <property type="term" value="P:phospholipid biosynthetic process"/>
    <property type="evidence" value="ECO:0007669"/>
    <property type="project" value="UniProtKB-KW"/>
</dbReference>
<dbReference type="SUPFAM" id="SSF53659">
    <property type="entry name" value="Isocitrate/Isopropylmalate dehydrogenase-like"/>
    <property type="match status" value="1"/>
</dbReference>
<organism evidence="12 13">
    <name type="scientific">Deinococcus koreensis</name>
    <dbReference type="NCBI Taxonomy" id="2054903"/>
    <lineage>
        <taxon>Bacteria</taxon>
        <taxon>Thermotogati</taxon>
        <taxon>Deinococcota</taxon>
        <taxon>Deinococci</taxon>
        <taxon>Deinococcales</taxon>
        <taxon>Deinococcaceae</taxon>
        <taxon>Deinococcus</taxon>
    </lineage>
</organism>
<dbReference type="PANTHER" id="PTHR30100">
    <property type="entry name" value="FATTY ACID/PHOSPHOLIPID SYNTHESIS PROTEIN PLSX"/>
    <property type="match status" value="1"/>
</dbReference>
<dbReference type="EMBL" id="PPPD01000001">
    <property type="protein sequence ID" value="PNY82131.1"/>
    <property type="molecule type" value="Genomic_DNA"/>
</dbReference>
<dbReference type="GO" id="GO:0006633">
    <property type="term" value="P:fatty acid biosynthetic process"/>
    <property type="evidence" value="ECO:0007669"/>
    <property type="project" value="UniProtKB-UniRule"/>
</dbReference>
<keyword evidence="4 10" id="KW-0808">Transferase</keyword>
<protein>
    <recommendedName>
        <fullName evidence="8 10">Phosphate acyltransferase</fullName>
        <ecNumber evidence="8 10">2.3.1.274</ecNumber>
    </recommendedName>
    <alternativeName>
        <fullName evidence="10">Acyl-ACP phosphotransacylase</fullName>
    </alternativeName>
    <alternativeName>
        <fullName evidence="10">Acyl-[acyl-carrier-protein]--phosphate acyltransferase</fullName>
    </alternativeName>
    <alternativeName>
        <fullName evidence="10">Phosphate-acyl-ACP acyltransferase</fullName>
    </alternativeName>
</protein>
<comment type="pathway">
    <text evidence="10">Lipid metabolism; phospholipid metabolism.</text>
</comment>
<dbReference type="UniPathway" id="UPA00085"/>
<evidence type="ECO:0000256" key="10">
    <source>
        <dbReference type="HAMAP-Rule" id="MF_00019"/>
    </source>
</evidence>
<evidence type="ECO:0000256" key="4">
    <source>
        <dbReference type="ARBA" id="ARBA00022679"/>
    </source>
</evidence>
<evidence type="ECO:0000256" key="11">
    <source>
        <dbReference type="SAM" id="MobiDB-lite"/>
    </source>
</evidence>
<keyword evidence="7 10" id="KW-1208">Phospholipid metabolism</keyword>
<dbReference type="PANTHER" id="PTHR30100:SF1">
    <property type="entry name" value="PHOSPHATE ACYLTRANSFERASE"/>
    <property type="match status" value="1"/>
</dbReference>
<dbReference type="HAMAP" id="MF_00019">
    <property type="entry name" value="PlsX"/>
    <property type="match status" value="1"/>
</dbReference>
<gene>
    <name evidence="10" type="primary">plsX</name>
    <name evidence="12" type="ORF">CVO96_12805</name>
</gene>
<dbReference type="InterPro" id="IPR012281">
    <property type="entry name" value="Phospholipid_synth_PlsX-like"/>
</dbReference>
<dbReference type="Pfam" id="PF02504">
    <property type="entry name" value="FA_synthesis"/>
    <property type="match status" value="1"/>
</dbReference>
<dbReference type="RefSeq" id="WP_103312565.1">
    <property type="nucleotide sequence ID" value="NZ_PPPD01000001.1"/>
</dbReference>
<evidence type="ECO:0000256" key="7">
    <source>
        <dbReference type="ARBA" id="ARBA00023264"/>
    </source>
</evidence>
<evidence type="ECO:0000256" key="8">
    <source>
        <dbReference type="ARBA" id="ARBA00024069"/>
    </source>
</evidence>
<dbReference type="GO" id="GO:0005737">
    <property type="term" value="C:cytoplasm"/>
    <property type="evidence" value="ECO:0007669"/>
    <property type="project" value="UniProtKB-SubCell"/>
</dbReference>
<comment type="subunit">
    <text evidence="9 10">Homodimer. Probably interacts with PlsY.</text>
</comment>
<evidence type="ECO:0000256" key="9">
    <source>
        <dbReference type="ARBA" id="ARBA00046608"/>
    </source>
</evidence>
<feature type="region of interest" description="Disordered" evidence="11">
    <location>
        <begin position="1"/>
        <end position="24"/>
    </location>
</feature>
<keyword evidence="13" id="KW-1185">Reference proteome</keyword>
<accession>A0A2K3V030</accession>
<keyword evidence="12" id="KW-0012">Acyltransferase</keyword>
<name>A0A2K3V030_9DEIO</name>
<evidence type="ECO:0000313" key="12">
    <source>
        <dbReference type="EMBL" id="PNY82131.1"/>
    </source>
</evidence>
<keyword evidence="5 10" id="KW-0443">Lipid metabolism</keyword>
<sequence length="372" mass="38154">MSAEPDPTSPALTDAASGHPASVAGGTVVSRGGVLPVALDAAGGDHGAPPNVEGAVLAARAGVSVLLVGDRVKLHAELGRHAGSASLPLEVVDAPDVIGMDEHATDVRRRPGASINVCTRLVKEGRAAAAVSMGHSGATMASALLTLGRIRGVERPAILTHLPARGGFTTMLDVGANADVRAVYLAQWAQLASVYLRVLEGRESPSVGLLSIGEEEHKGSALVLETHALLRELHGHGINFHGNVEGRDIFLGTTDIVVTDGFTGNVCLKLAEGEAKVLFGWVRDALQSSLKSRLGGLMVRGALRGLAERMDPSTYGASILIGVRGLAFIGHGSADARAVKNALLRAARAHEAGLIGRLETAFQEASAAAAGN</sequence>
<comment type="similarity">
    <text evidence="10">Belongs to the PlsX family.</text>
</comment>
<dbReference type="Gene3D" id="3.40.718.10">
    <property type="entry name" value="Isopropylmalate Dehydrogenase"/>
    <property type="match status" value="1"/>
</dbReference>
<dbReference type="GO" id="GO:0043811">
    <property type="term" value="F:phosphate:acyl-[acyl carrier protein] acyltransferase activity"/>
    <property type="evidence" value="ECO:0007669"/>
    <property type="project" value="UniProtKB-UniRule"/>
</dbReference>
<evidence type="ECO:0000256" key="3">
    <source>
        <dbReference type="ARBA" id="ARBA00022516"/>
    </source>
</evidence>
<evidence type="ECO:0000256" key="6">
    <source>
        <dbReference type="ARBA" id="ARBA00023209"/>
    </source>
</evidence>
<dbReference type="OrthoDB" id="9806408at2"/>
<dbReference type="PIRSF" id="PIRSF002465">
    <property type="entry name" value="Phsphlp_syn_PlsX"/>
    <property type="match status" value="1"/>
</dbReference>
<evidence type="ECO:0000256" key="5">
    <source>
        <dbReference type="ARBA" id="ARBA00023098"/>
    </source>
</evidence>
<comment type="function">
    <text evidence="10">Catalyzes the reversible formation of acyl-phosphate (acyl-PO(4)) from acyl-[acyl-carrier-protein] (acyl-ACP). This enzyme utilizes acyl-ACP as fatty acyl donor, but not acyl-CoA.</text>
</comment>
<dbReference type="EC" id="2.3.1.274" evidence="8 10"/>
<comment type="caution">
    <text evidence="12">The sequence shown here is derived from an EMBL/GenBank/DDBJ whole genome shotgun (WGS) entry which is preliminary data.</text>
</comment>
<keyword evidence="2 10" id="KW-0963">Cytoplasm</keyword>
<evidence type="ECO:0000256" key="1">
    <source>
        <dbReference type="ARBA" id="ARBA00001232"/>
    </source>
</evidence>